<comment type="function">
    <text evidence="7">The UvrABC repair system catalyzes the recognition and processing of DNA lesions. UvrC both incises the 5' and 3' sides of the lesion. The N-terminal half is responsible for the 3' incision and the C-terminal half is responsible for the 5' incision.</text>
</comment>
<dbReference type="InterPro" id="IPR036876">
    <property type="entry name" value="UVR_dom_sf"/>
</dbReference>
<dbReference type="STRING" id="1742359.GCA_001439625_02603"/>
<dbReference type="SUPFAM" id="SSF82771">
    <property type="entry name" value="GIY-YIG endonuclease"/>
    <property type="match status" value="1"/>
</dbReference>
<keyword evidence="1 7" id="KW-0963">Cytoplasm</keyword>
<dbReference type="HAMAP" id="MF_00203">
    <property type="entry name" value="UvrC"/>
    <property type="match status" value="1"/>
</dbReference>
<dbReference type="InterPro" id="IPR047296">
    <property type="entry name" value="GIY-YIG_UvrC_Cho"/>
</dbReference>
<dbReference type="GO" id="GO:0005737">
    <property type="term" value="C:cytoplasm"/>
    <property type="evidence" value="ECO:0007669"/>
    <property type="project" value="UniProtKB-SubCell"/>
</dbReference>
<keyword evidence="4 7" id="KW-0267">Excision nuclease</keyword>
<dbReference type="Pfam" id="PF02151">
    <property type="entry name" value="UVR"/>
    <property type="match status" value="1"/>
</dbReference>
<protein>
    <recommendedName>
        <fullName evidence="7">UvrABC system protein C</fullName>
        <shortName evidence="7">Protein UvrC</shortName>
    </recommendedName>
    <alternativeName>
        <fullName evidence="7">Excinuclease ABC subunit C</fullName>
    </alternativeName>
</protein>
<keyword evidence="5 7" id="KW-0234">DNA repair</keyword>
<feature type="domain" description="GIY-YIG" evidence="9">
    <location>
        <begin position="14"/>
        <end position="91"/>
    </location>
</feature>
<organism evidence="11 12">
    <name type="scientific">Cytobacillus dafuensis</name>
    <name type="common">Bacillus dafuensis</name>
    <dbReference type="NCBI Taxonomy" id="1742359"/>
    <lineage>
        <taxon>Bacteria</taxon>
        <taxon>Bacillati</taxon>
        <taxon>Bacillota</taxon>
        <taxon>Bacilli</taxon>
        <taxon>Bacillales</taxon>
        <taxon>Bacillaceae</taxon>
        <taxon>Cytobacillus</taxon>
    </lineage>
</organism>
<dbReference type="Gene3D" id="4.10.860.10">
    <property type="entry name" value="UVR domain"/>
    <property type="match status" value="1"/>
</dbReference>
<proteinExistence type="inferred from homology"/>
<evidence type="ECO:0000313" key="11">
    <source>
        <dbReference type="EMBL" id="QED48847.1"/>
    </source>
</evidence>
<dbReference type="InterPro" id="IPR004791">
    <property type="entry name" value="UvrC"/>
</dbReference>
<evidence type="ECO:0000259" key="8">
    <source>
        <dbReference type="PROSITE" id="PS50151"/>
    </source>
</evidence>
<sequence>MNEMIKNKLMLLPDQPGCYLMKDRQGTIIYVGKAKILKNRVRSYFTGSHDGKTQRLVNEIEDFEYIVTSSNMEALILEMNLIKKYDPKYNVMLKDDKTYPFIKLTAEKHPRLITTRKVKKDKGKYFGPYPNVSAANETKKLLDKIYPLRKCTTLPDRVCLYYHLGQCLAPCVKEVGEQEYKKMTDEITRFLNGGYKEIKKDLTEKMIAAADELDFERAKEFRDKIVHIEATMEKQKITTTDLTDRDVFGFAVDKGWMCVQVFFIRQGKLIERDVSMFPLYQEPEEEILTYLGQFYLKANHFKPNEILLPDSVNAEMAEELIGVKVFKPQRGQKKDLVKLACKNAKIALQEKFSLIERDEERTIKAVENLGDQLGIYTPHRIEAFDNSNIQGTDPVSAMVVFIDGKPEKREYRKYKIKSVQGPDDYDSMREVVRRRYSRVLKENLPLPDLIIIDGGKGHVETVRDVLENELGLDIPISGLVKDDKHRTSQLLYGNPLEIVQLGRNSQEFYLLQRIQDEVHRFAITFHRQLRGKNAFQSVLDDIQGIGEKRKKQLLKTFGSIKKMKAASLEELREIGLPANVAEDLIKKLQE</sequence>
<reference evidence="12" key="1">
    <citation type="submission" date="2019-08" db="EMBL/GenBank/DDBJ databases">
        <authorList>
            <person name="Zheng X."/>
        </authorList>
    </citation>
    <scope>NUCLEOTIDE SEQUENCE [LARGE SCALE GENOMIC DNA]</scope>
    <source>
        <strain evidence="12">FJAT-25496</strain>
    </source>
</reference>
<dbReference type="Pfam" id="PF08459">
    <property type="entry name" value="UvrC_RNaseH_dom"/>
    <property type="match status" value="1"/>
</dbReference>
<evidence type="ECO:0000256" key="2">
    <source>
        <dbReference type="ARBA" id="ARBA00022763"/>
    </source>
</evidence>
<accession>A0A5B8Z7D2</accession>
<dbReference type="SUPFAM" id="SSF46600">
    <property type="entry name" value="C-terminal UvrC-binding domain of UvrB"/>
    <property type="match status" value="1"/>
</dbReference>
<feature type="domain" description="UvrC family homology region profile" evidence="10">
    <location>
        <begin position="247"/>
        <end position="466"/>
    </location>
</feature>
<dbReference type="Pfam" id="PF01541">
    <property type="entry name" value="GIY-YIG"/>
    <property type="match status" value="1"/>
</dbReference>
<dbReference type="PROSITE" id="PS50151">
    <property type="entry name" value="UVR"/>
    <property type="match status" value="1"/>
</dbReference>
<keyword evidence="12" id="KW-1185">Reference proteome</keyword>
<dbReference type="SUPFAM" id="SSF47781">
    <property type="entry name" value="RuvA domain 2-like"/>
    <property type="match status" value="1"/>
</dbReference>
<dbReference type="SMART" id="SM00465">
    <property type="entry name" value="GIYc"/>
    <property type="match status" value="1"/>
</dbReference>
<feature type="domain" description="UVR" evidence="8">
    <location>
        <begin position="196"/>
        <end position="231"/>
    </location>
</feature>
<dbReference type="Gene3D" id="3.30.420.340">
    <property type="entry name" value="UvrC, RNAse H endonuclease domain"/>
    <property type="match status" value="1"/>
</dbReference>
<dbReference type="Gene3D" id="1.10.150.20">
    <property type="entry name" value="5' to 3' exonuclease, C-terminal subdomain"/>
    <property type="match status" value="1"/>
</dbReference>
<dbReference type="RefSeq" id="WP_057771870.1">
    <property type="nucleotide sequence ID" value="NZ_CP042593.1"/>
</dbReference>
<gene>
    <name evidence="7 11" type="primary">uvrC</name>
    <name evidence="11" type="ORF">FSZ17_17165</name>
</gene>
<dbReference type="InterPro" id="IPR035901">
    <property type="entry name" value="GIY-YIG_endonuc_sf"/>
</dbReference>
<comment type="subcellular location">
    <subcellularLocation>
        <location evidence="7">Cytoplasm</location>
    </subcellularLocation>
</comment>
<dbReference type="GO" id="GO:0009381">
    <property type="term" value="F:excinuclease ABC activity"/>
    <property type="evidence" value="ECO:0007669"/>
    <property type="project" value="UniProtKB-UniRule"/>
</dbReference>
<keyword evidence="2 7" id="KW-0227">DNA damage</keyword>
<dbReference type="KEGG" id="bda:FSZ17_17165"/>
<dbReference type="FunFam" id="3.30.420.340:FF:000002">
    <property type="entry name" value="UvrABC system protein C"/>
    <property type="match status" value="1"/>
</dbReference>
<dbReference type="InterPro" id="IPR001162">
    <property type="entry name" value="UvrC_RNase_H_dom"/>
</dbReference>
<dbReference type="InterPro" id="IPR038476">
    <property type="entry name" value="UvrC_RNase_H_dom_sf"/>
</dbReference>
<keyword evidence="6 7" id="KW-0742">SOS response</keyword>
<evidence type="ECO:0000259" key="9">
    <source>
        <dbReference type="PROSITE" id="PS50164"/>
    </source>
</evidence>
<dbReference type="Gene3D" id="3.40.1440.10">
    <property type="entry name" value="GIY-YIG endonuclease"/>
    <property type="match status" value="1"/>
</dbReference>
<dbReference type="NCBIfam" id="TIGR00194">
    <property type="entry name" value="uvrC"/>
    <property type="match status" value="1"/>
</dbReference>
<dbReference type="GO" id="GO:0006289">
    <property type="term" value="P:nucleotide-excision repair"/>
    <property type="evidence" value="ECO:0007669"/>
    <property type="project" value="UniProtKB-UniRule"/>
</dbReference>
<dbReference type="CDD" id="cd10434">
    <property type="entry name" value="GIY-YIG_UvrC_Cho"/>
    <property type="match status" value="1"/>
</dbReference>
<evidence type="ECO:0000256" key="7">
    <source>
        <dbReference type="HAMAP-Rule" id="MF_00203"/>
    </source>
</evidence>
<dbReference type="GO" id="GO:0009380">
    <property type="term" value="C:excinuclease repair complex"/>
    <property type="evidence" value="ECO:0007669"/>
    <property type="project" value="InterPro"/>
</dbReference>
<evidence type="ECO:0000256" key="1">
    <source>
        <dbReference type="ARBA" id="ARBA00022490"/>
    </source>
</evidence>
<evidence type="ECO:0000256" key="5">
    <source>
        <dbReference type="ARBA" id="ARBA00023204"/>
    </source>
</evidence>
<dbReference type="InterPro" id="IPR000305">
    <property type="entry name" value="GIY-YIG_endonuc"/>
</dbReference>
<dbReference type="PANTHER" id="PTHR30562">
    <property type="entry name" value="UVRC/OXIDOREDUCTASE"/>
    <property type="match status" value="1"/>
</dbReference>
<dbReference type="InterPro" id="IPR001943">
    <property type="entry name" value="UVR_dom"/>
</dbReference>
<dbReference type="PROSITE" id="PS50164">
    <property type="entry name" value="GIY_YIG"/>
    <property type="match status" value="1"/>
</dbReference>
<dbReference type="GO" id="GO:0003677">
    <property type="term" value="F:DNA binding"/>
    <property type="evidence" value="ECO:0007669"/>
    <property type="project" value="UniProtKB-UniRule"/>
</dbReference>
<dbReference type="Pfam" id="PF22920">
    <property type="entry name" value="UvrC_RNaseH"/>
    <property type="match status" value="1"/>
</dbReference>
<dbReference type="FunFam" id="3.40.1440.10:FF:000001">
    <property type="entry name" value="UvrABC system protein C"/>
    <property type="match status" value="1"/>
</dbReference>
<dbReference type="Pfam" id="PF14520">
    <property type="entry name" value="HHH_5"/>
    <property type="match status" value="1"/>
</dbReference>
<evidence type="ECO:0000259" key="10">
    <source>
        <dbReference type="PROSITE" id="PS50165"/>
    </source>
</evidence>
<dbReference type="InterPro" id="IPR050066">
    <property type="entry name" value="UvrABC_protein_C"/>
</dbReference>
<dbReference type="GO" id="GO:0009432">
    <property type="term" value="P:SOS response"/>
    <property type="evidence" value="ECO:0007669"/>
    <property type="project" value="UniProtKB-UniRule"/>
</dbReference>
<dbReference type="PANTHER" id="PTHR30562:SF1">
    <property type="entry name" value="UVRABC SYSTEM PROTEIN C"/>
    <property type="match status" value="1"/>
</dbReference>
<name>A0A5B8Z7D2_CYTDA</name>
<dbReference type="EMBL" id="CP042593">
    <property type="protein sequence ID" value="QED48847.1"/>
    <property type="molecule type" value="Genomic_DNA"/>
</dbReference>
<comment type="subunit">
    <text evidence="7">Interacts with UvrB in an incision complex.</text>
</comment>
<evidence type="ECO:0000256" key="3">
    <source>
        <dbReference type="ARBA" id="ARBA00022769"/>
    </source>
</evidence>
<dbReference type="Proteomes" id="UP000321555">
    <property type="component" value="Chromosome"/>
</dbReference>
<dbReference type="AlphaFoldDB" id="A0A5B8Z7D2"/>
<dbReference type="OrthoDB" id="9804933at2"/>
<dbReference type="PROSITE" id="PS50165">
    <property type="entry name" value="UVRC"/>
    <property type="match status" value="1"/>
</dbReference>
<evidence type="ECO:0000256" key="6">
    <source>
        <dbReference type="ARBA" id="ARBA00023236"/>
    </source>
</evidence>
<comment type="similarity">
    <text evidence="7">Belongs to the UvrC family.</text>
</comment>
<evidence type="ECO:0000256" key="4">
    <source>
        <dbReference type="ARBA" id="ARBA00022881"/>
    </source>
</evidence>
<keyword evidence="3 7" id="KW-0228">DNA excision</keyword>
<evidence type="ECO:0000313" key="12">
    <source>
        <dbReference type="Proteomes" id="UP000321555"/>
    </source>
</evidence>
<dbReference type="InterPro" id="IPR010994">
    <property type="entry name" value="RuvA_2-like"/>
</dbReference>